<keyword evidence="10" id="KW-1185">Reference proteome</keyword>
<feature type="region of interest" description="Disordered" evidence="7">
    <location>
        <begin position="1"/>
        <end position="21"/>
    </location>
</feature>
<dbReference type="Proteomes" id="UP000204221">
    <property type="component" value="Chromosome"/>
</dbReference>
<feature type="transmembrane region" description="Helical" evidence="8">
    <location>
        <begin position="119"/>
        <end position="141"/>
    </location>
</feature>
<evidence type="ECO:0000313" key="10">
    <source>
        <dbReference type="Proteomes" id="UP000204221"/>
    </source>
</evidence>
<dbReference type="CDD" id="cd17325">
    <property type="entry name" value="MFS_MdtG_SLC18_like"/>
    <property type="match status" value="1"/>
</dbReference>
<feature type="transmembrane region" description="Helical" evidence="8">
    <location>
        <begin position="181"/>
        <end position="201"/>
    </location>
</feature>
<feature type="transmembrane region" description="Helical" evidence="8">
    <location>
        <begin position="232"/>
        <end position="255"/>
    </location>
</feature>
<feature type="transmembrane region" description="Helical" evidence="8">
    <location>
        <begin position="384"/>
        <end position="403"/>
    </location>
</feature>
<evidence type="ECO:0000256" key="8">
    <source>
        <dbReference type="SAM" id="Phobius"/>
    </source>
</evidence>
<keyword evidence="6 8" id="KW-0472">Membrane</keyword>
<evidence type="ECO:0000256" key="7">
    <source>
        <dbReference type="SAM" id="MobiDB-lite"/>
    </source>
</evidence>
<dbReference type="InterPro" id="IPR036259">
    <property type="entry name" value="MFS_trans_sf"/>
</dbReference>
<feature type="transmembrane region" description="Helical" evidence="8">
    <location>
        <begin position="53"/>
        <end position="73"/>
    </location>
</feature>
<reference evidence="9 10" key="1">
    <citation type="submission" date="2017-07" db="EMBL/GenBank/DDBJ databases">
        <title>Complete genome sequence of Actinoalloteichus hoggarensis DSM 45943, type strain of Actinoalloteichus hoggarensis.</title>
        <authorList>
            <person name="Ruckert C."/>
            <person name="Nouioui I."/>
            <person name="Willmese J."/>
            <person name="van Wezel G."/>
            <person name="Klenk H.-P."/>
            <person name="Kalinowski J."/>
            <person name="Zotchev S.B."/>
        </authorList>
    </citation>
    <scope>NUCLEOTIDE SEQUENCE [LARGE SCALE GENOMIC DNA]</scope>
    <source>
        <strain evidence="9 10">DSM 45943</strain>
    </source>
</reference>
<feature type="transmembrane region" description="Helical" evidence="8">
    <location>
        <begin position="297"/>
        <end position="314"/>
    </location>
</feature>
<dbReference type="GO" id="GO:0022857">
    <property type="term" value="F:transmembrane transporter activity"/>
    <property type="evidence" value="ECO:0007669"/>
    <property type="project" value="InterPro"/>
</dbReference>
<dbReference type="OrthoDB" id="9793283at2"/>
<feature type="transmembrane region" description="Helical" evidence="8">
    <location>
        <begin position="94"/>
        <end position="113"/>
    </location>
</feature>
<dbReference type="InterPro" id="IPR011701">
    <property type="entry name" value="MFS"/>
</dbReference>
<dbReference type="KEGG" id="ahg:AHOG_04865"/>
<feature type="compositionally biased region" description="Polar residues" evidence="7">
    <location>
        <begin position="1"/>
        <end position="19"/>
    </location>
</feature>
<dbReference type="AlphaFoldDB" id="A0A221VYP7"/>
<comment type="similarity">
    <text evidence="2">Belongs to the major facilitator superfamily. TCR/Tet family.</text>
</comment>
<keyword evidence="4 8" id="KW-0812">Transmembrane</keyword>
<dbReference type="Pfam" id="PF07690">
    <property type="entry name" value="MFS_1"/>
    <property type="match status" value="1"/>
</dbReference>
<dbReference type="InterPro" id="IPR001958">
    <property type="entry name" value="Tet-R_TetA/multi-R_MdtG-like"/>
</dbReference>
<feature type="transmembrane region" description="Helical" evidence="8">
    <location>
        <begin position="153"/>
        <end position="175"/>
    </location>
</feature>
<dbReference type="PROSITE" id="PS50850">
    <property type="entry name" value="MFS"/>
    <property type="match status" value="1"/>
</dbReference>
<feature type="transmembrane region" description="Helical" evidence="8">
    <location>
        <begin position="27"/>
        <end position="47"/>
    </location>
</feature>
<evidence type="ECO:0000256" key="2">
    <source>
        <dbReference type="ARBA" id="ARBA00007520"/>
    </source>
</evidence>
<evidence type="ECO:0000313" key="9">
    <source>
        <dbReference type="EMBL" id="ASO18627.1"/>
    </source>
</evidence>
<keyword evidence="5 8" id="KW-1133">Transmembrane helix</keyword>
<dbReference type="InterPro" id="IPR050189">
    <property type="entry name" value="MFS_Efflux_Transporters"/>
</dbReference>
<evidence type="ECO:0000256" key="6">
    <source>
        <dbReference type="ARBA" id="ARBA00023136"/>
    </source>
</evidence>
<gene>
    <name evidence="9" type="primary">tetA</name>
    <name evidence="9" type="ORF">AHOG_04865</name>
</gene>
<keyword evidence="3" id="KW-1003">Cell membrane</keyword>
<dbReference type="InterPro" id="IPR005828">
    <property type="entry name" value="MFS_sugar_transport-like"/>
</dbReference>
<dbReference type="Pfam" id="PF00083">
    <property type="entry name" value="Sugar_tr"/>
    <property type="match status" value="1"/>
</dbReference>
<protein>
    <submittedName>
        <fullName evidence="9">Tetracycline resistance protein, class B</fullName>
    </submittedName>
</protein>
<organism evidence="9 10">
    <name type="scientific">Actinoalloteichus hoggarensis</name>
    <dbReference type="NCBI Taxonomy" id="1470176"/>
    <lineage>
        <taxon>Bacteria</taxon>
        <taxon>Bacillati</taxon>
        <taxon>Actinomycetota</taxon>
        <taxon>Actinomycetes</taxon>
        <taxon>Pseudonocardiales</taxon>
        <taxon>Pseudonocardiaceae</taxon>
        <taxon>Actinoalloteichus</taxon>
    </lineage>
</organism>
<evidence type="ECO:0000256" key="1">
    <source>
        <dbReference type="ARBA" id="ARBA00004651"/>
    </source>
</evidence>
<feature type="transmembrane region" description="Helical" evidence="8">
    <location>
        <begin position="356"/>
        <end position="378"/>
    </location>
</feature>
<accession>A0A221VYP7</accession>
<feature type="transmembrane region" description="Helical" evidence="8">
    <location>
        <begin position="267"/>
        <end position="285"/>
    </location>
</feature>
<dbReference type="GO" id="GO:0005886">
    <property type="term" value="C:plasma membrane"/>
    <property type="evidence" value="ECO:0007669"/>
    <property type="project" value="UniProtKB-SubCell"/>
</dbReference>
<dbReference type="RefSeq" id="WP_093940273.1">
    <property type="nucleotide sequence ID" value="NZ_CP022521.1"/>
</dbReference>
<dbReference type="InterPro" id="IPR020846">
    <property type="entry name" value="MFS_dom"/>
</dbReference>
<evidence type="ECO:0000256" key="3">
    <source>
        <dbReference type="ARBA" id="ARBA00022475"/>
    </source>
</evidence>
<evidence type="ECO:0000256" key="4">
    <source>
        <dbReference type="ARBA" id="ARBA00022692"/>
    </source>
</evidence>
<dbReference type="PRINTS" id="PR01035">
    <property type="entry name" value="TCRTETA"/>
</dbReference>
<dbReference type="EMBL" id="CP022521">
    <property type="protein sequence ID" value="ASO18627.1"/>
    <property type="molecule type" value="Genomic_DNA"/>
</dbReference>
<name>A0A221VYP7_9PSEU</name>
<sequence length="457" mass="47163">MPSAAGTDQQTTNQPNRSPGTRDRFPLEIWILVACGFIIAVGFGILAPALPTFAASFDVGVTAVSLTISAFAFMRLVFAPASGKLVTRLGERRVYFWGLVIVAVATAVCGFAAEYWQLLLFRSLAGIGSTMFTVSGVAMLIRLSPPAMRGRASGLWATSFLLGNITGPLIGGGLVEISIRLPFLVYGVTVLLAAFVSLIFLRNSTQADRETEETPTAPMRIRDALRHKTYRAALASNFGNGWAVFGVRISLIPLFVVEVLRTGESMAGFSLAVFAAGNAAALLFSGRLADRIGRKPLALAGLLVSGGGTIWLGFTGSVEMFLAASLIAGVGSGMLSPPQSAVVADIIGNRGKGGPVLAGFQMAADVGAIIGPLVAGVLADTVSYGAAFGVTGLITLLAVIFWVPAPETLPKPTAAATVEPAASGKATELAPESGALFDAPEPPTGERLGGKPGQPDA</sequence>
<dbReference type="SUPFAM" id="SSF103473">
    <property type="entry name" value="MFS general substrate transporter"/>
    <property type="match status" value="1"/>
</dbReference>
<feature type="region of interest" description="Disordered" evidence="7">
    <location>
        <begin position="413"/>
        <end position="457"/>
    </location>
</feature>
<dbReference type="PANTHER" id="PTHR43124:SF3">
    <property type="entry name" value="CHLORAMPHENICOL EFFLUX PUMP RV0191"/>
    <property type="match status" value="1"/>
</dbReference>
<dbReference type="Gene3D" id="1.20.1250.20">
    <property type="entry name" value="MFS general substrate transporter like domains"/>
    <property type="match status" value="2"/>
</dbReference>
<dbReference type="PROSITE" id="PS00216">
    <property type="entry name" value="SUGAR_TRANSPORT_1"/>
    <property type="match status" value="1"/>
</dbReference>
<dbReference type="PANTHER" id="PTHR43124">
    <property type="entry name" value="PURINE EFFLUX PUMP PBUE"/>
    <property type="match status" value="1"/>
</dbReference>
<dbReference type="InterPro" id="IPR005829">
    <property type="entry name" value="Sugar_transporter_CS"/>
</dbReference>
<proteinExistence type="inferred from homology"/>
<evidence type="ECO:0000256" key="5">
    <source>
        <dbReference type="ARBA" id="ARBA00022989"/>
    </source>
</evidence>
<comment type="subcellular location">
    <subcellularLocation>
        <location evidence="1">Cell membrane</location>
        <topology evidence="1">Multi-pass membrane protein</topology>
    </subcellularLocation>
</comment>